<dbReference type="EMBL" id="BART01017978">
    <property type="protein sequence ID" value="GAG84356.1"/>
    <property type="molecule type" value="Genomic_DNA"/>
</dbReference>
<name>X1CJF5_9ZZZZ</name>
<dbReference type="Pfam" id="PF13672">
    <property type="entry name" value="PP2C_2"/>
    <property type="match status" value="1"/>
</dbReference>
<reference evidence="2" key="1">
    <citation type="journal article" date="2014" name="Front. Microbiol.">
        <title>High frequency of phylogenetically diverse reductive dehalogenase-homologous genes in deep subseafloor sedimentary metagenomes.</title>
        <authorList>
            <person name="Kawai M."/>
            <person name="Futagami T."/>
            <person name="Toyoda A."/>
            <person name="Takaki Y."/>
            <person name="Nishi S."/>
            <person name="Hori S."/>
            <person name="Arai W."/>
            <person name="Tsubouchi T."/>
            <person name="Morono Y."/>
            <person name="Uchiyama I."/>
            <person name="Ito T."/>
            <person name="Fujiyama A."/>
            <person name="Inagaki F."/>
            <person name="Takami H."/>
        </authorList>
    </citation>
    <scope>NUCLEOTIDE SEQUENCE</scope>
    <source>
        <strain evidence="2">Expedition CK06-06</strain>
    </source>
</reference>
<dbReference type="AlphaFoldDB" id="X1CJF5"/>
<organism evidence="2">
    <name type="scientific">marine sediment metagenome</name>
    <dbReference type="NCBI Taxonomy" id="412755"/>
    <lineage>
        <taxon>unclassified sequences</taxon>
        <taxon>metagenomes</taxon>
        <taxon>ecological metagenomes</taxon>
    </lineage>
</organism>
<evidence type="ECO:0000313" key="2">
    <source>
        <dbReference type="EMBL" id="GAG84356.1"/>
    </source>
</evidence>
<dbReference type="CDD" id="cd00143">
    <property type="entry name" value="PP2Cc"/>
    <property type="match status" value="1"/>
</dbReference>
<gene>
    <name evidence="2" type="ORF">S01H4_34035</name>
</gene>
<protein>
    <recommendedName>
        <fullName evidence="1">PPM-type phosphatase domain-containing protein</fullName>
    </recommendedName>
</protein>
<dbReference type="SUPFAM" id="SSF81606">
    <property type="entry name" value="PP2C-like"/>
    <property type="match status" value="1"/>
</dbReference>
<dbReference type="Gene3D" id="3.60.40.10">
    <property type="entry name" value="PPM-type phosphatase domain"/>
    <property type="match status" value="1"/>
</dbReference>
<dbReference type="InterPro" id="IPR001932">
    <property type="entry name" value="PPM-type_phosphatase-like_dom"/>
</dbReference>
<proteinExistence type="predicted"/>
<accession>X1CJF5</accession>
<dbReference type="SMART" id="SM00332">
    <property type="entry name" value="PP2Cc"/>
    <property type="match status" value="1"/>
</dbReference>
<feature type="non-terminal residue" evidence="2">
    <location>
        <position position="207"/>
    </location>
</feature>
<dbReference type="SMART" id="SM00331">
    <property type="entry name" value="PP2C_SIG"/>
    <property type="match status" value="1"/>
</dbReference>
<sequence length="207" mass="21667">MGAHAAGELASKLAADSIPHLFSKDLDNDPINSLHQAVTGANTTIYQRGQSEPEFTGMGTTCSTLLLLPAGAVIAHVGDSRVYRLRGGQLDQLTFDHSLVWEVQAAGKNSGTAADLHLPKNIITRSLGPAPNVQIDLEGPFPVHKGDIYFLCSDGLSGQVSDHELGAILGCLPPAESAQILVDLANLRGGPDNITVIVVQVDHAPVA</sequence>
<dbReference type="PROSITE" id="PS51746">
    <property type="entry name" value="PPM_2"/>
    <property type="match status" value="1"/>
</dbReference>
<dbReference type="InterPro" id="IPR036457">
    <property type="entry name" value="PPM-type-like_dom_sf"/>
</dbReference>
<evidence type="ECO:0000259" key="1">
    <source>
        <dbReference type="PROSITE" id="PS51746"/>
    </source>
</evidence>
<feature type="domain" description="PPM-type phosphatase" evidence="1">
    <location>
        <begin position="1"/>
        <end position="201"/>
    </location>
</feature>
<comment type="caution">
    <text evidence="2">The sequence shown here is derived from an EMBL/GenBank/DDBJ whole genome shotgun (WGS) entry which is preliminary data.</text>
</comment>